<feature type="transmembrane region" description="Helical" evidence="1">
    <location>
        <begin position="6"/>
        <end position="26"/>
    </location>
</feature>
<proteinExistence type="predicted"/>
<organism evidence="2 3">
    <name type="scientific">Sulfurimicrobium lacus</name>
    <dbReference type="NCBI Taxonomy" id="2715678"/>
    <lineage>
        <taxon>Bacteria</taxon>
        <taxon>Pseudomonadati</taxon>
        <taxon>Pseudomonadota</taxon>
        <taxon>Betaproteobacteria</taxon>
        <taxon>Nitrosomonadales</taxon>
        <taxon>Sulfuricellaceae</taxon>
        <taxon>Sulfurimicrobium</taxon>
    </lineage>
</organism>
<dbReference type="RefSeq" id="WP_173060190.1">
    <property type="nucleotide sequence ID" value="NZ_AP022853.1"/>
</dbReference>
<accession>A0A6F8V9S2</accession>
<dbReference type="KEGG" id="slac:SKTS_06080"/>
<reference evidence="3" key="1">
    <citation type="submission" date="2020-03" db="EMBL/GenBank/DDBJ databases">
        <title>Complete genome sequence of sulfur-oxidizing bacterium skT11.</title>
        <authorList>
            <person name="Kanda M."/>
            <person name="Kojima H."/>
            <person name="Fukui M."/>
        </authorList>
    </citation>
    <scope>NUCLEOTIDE SEQUENCE [LARGE SCALE GENOMIC DNA]</scope>
    <source>
        <strain evidence="3">skT11</strain>
    </source>
</reference>
<keyword evidence="1" id="KW-0812">Transmembrane</keyword>
<name>A0A6F8V9S2_9PROT</name>
<sequence length="123" mass="13359">MLTFKTAVMLWLVAASVPLVISLVYFRASPATESLAQRIAVSLHGATVSVLCIGAVLVGMIGSPRPELGEMFRLLLVVPVALIAYSLWRFQGKRAIHLFQGINLLWLAFAFFLGGMAVTGVWL</sequence>
<gene>
    <name evidence="2" type="ORF">SKTS_06080</name>
</gene>
<evidence type="ECO:0000256" key="1">
    <source>
        <dbReference type="SAM" id="Phobius"/>
    </source>
</evidence>
<evidence type="ECO:0000313" key="3">
    <source>
        <dbReference type="Proteomes" id="UP000502260"/>
    </source>
</evidence>
<feature type="transmembrane region" description="Helical" evidence="1">
    <location>
        <begin position="71"/>
        <end position="90"/>
    </location>
</feature>
<feature type="transmembrane region" description="Helical" evidence="1">
    <location>
        <begin position="102"/>
        <end position="122"/>
    </location>
</feature>
<dbReference type="EMBL" id="AP022853">
    <property type="protein sequence ID" value="BCB25722.1"/>
    <property type="molecule type" value="Genomic_DNA"/>
</dbReference>
<keyword evidence="1" id="KW-0472">Membrane</keyword>
<feature type="transmembrane region" description="Helical" evidence="1">
    <location>
        <begin position="38"/>
        <end position="59"/>
    </location>
</feature>
<keyword evidence="3" id="KW-1185">Reference proteome</keyword>
<keyword evidence="1" id="KW-1133">Transmembrane helix</keyword>
<protein>
    <submittedName>
        <fullName evidence="2">Uncharacterized protein</fullName>
    </submittedName>
</protein>
<dbReference type="Proteomes" id="UP000502260">
    <property type="component" value="Chromosome"/>
</dbReference>
<dbReference type="AlphaFoldDB" id="A0A6F8V9S2"/>
<evidence type="ECO:0000313" key="2">
    <source>
        <dbReference type="EMBL" id="BCB25722.1"/>
    </source>
</evidence>